<keyword evidence="2" id="KW-0812">Transmembrane</keyword>
<dbReference type="GO" id="GO:0008028">
    <property type="term" value="F:monocarboxylic acid transmembrane transporter activity"/>
    <property type="evidence" value="ECO:0007669"/>
    <property type="project" value="TreeGrafter"/>
</dbReference>
<feature type="transmembrane region" description="Helical" evidence="2">
    <location>
        <begin position="143"/>
        <end position="161"/>
    </location>
</feature>
<dbReference type="AlphaFoldDB" id="A0AAJ7BV19"/>
<feature type="transmembrane region" description="Helical" evidence="2">
    <location>
        <begin position="54"/>
        <end position="75"/>
    </location>
</feature>
<evidence type="ECO:0000256" key="2">
    <source>
        <dbReference type="SAM" id="Phobius"/>
    </source>
</evidence>
<organism evidence="3 4">
    <name type="scientific">Cephus cinctus</name>
    <name type="common">Wheat stem sawfly</name>
    <dbReference type="NCBI Taxonomy" id="211228"/>
    <lineage>
        <taxon>Eukaryota</taxon>
        <taxon>Metazoa</taxon>
        <taxon>Ecdysozoa</taxon>
        <taxon>Arthropoda</taxon>
        <taxon>Hexapoda</taxon>
        <taxon>Insecta</taxon>
        <taxon>Pterygota</taxon>
        <taxon>Neoptera</taxon>
        <taxon>Endopterygota</taxon>
        <taxon>Hymenoptera</taxon>
        <taxon>Cephoidea</taxon>
        <taxon>Cephidae</taxon>
        <taxon>Cephus</taxon>
    </lineage>
</organism>
<evidence type="ECO:0000256" key="1">
    <source>
        <dbReference type="SAM" id="MobiDB-lite"/>
    </source>
</evidence>
<dbReference type="PANTHER" id="PTHR11360:SF237">
    <property type="entry name" value="MONOCARBOXYLATE TRANSPORTER 12-B-LIKE PROTEIN"/>
    <property type="match status" value="1"/>
</dbReference>
<sequence length="686" mass="76307">MKEKVTLVPPDGGWGWFVVIGYALSNIVTIPIMQGFGLLYKDTFDSKGISATEAATIININSAFGMIFGLVNGVFLQIYGYRKLAIAGSLTYSLGIILTFFASSFTGFIVTYGVMASLGTGFLMSSFSLALNTYFRQKRNRAAGISMTITGLGPIVMPQVITLLLGIYGASGAVLILGGFCLHSLVGALLLQPVKWHAKKAVEPSTPQELIPPEDQDKYFEDEMTQEQTENENISGSAEVIGVRRKRTLTMSSIDHDVETASIYGFETPLPRKKSTSVMPHMTVPRSDSDIETESPCSSSLLTYRRSISQPNKQPATPTDICETSSPSVFTYHWWNSEKSLDTIYLGSSIKIFDDTSSRILGKGNSRSDLQKEKSFSLKKNNSVSVLGEKKSLVEPLEEADEEEEEQLDKKEKKILVHEKEEDPKKNEQGSIFRQLINRIVIICDMDLLRDPIYVNLMFGMSIAIFAEINFSQLTPLILRDFQFSDVQISAVMSTIASVDLVFRGVSPFMAEWLNKSSRTMYLFSLVLLVIARTTLILTSSFSSVIMVAIGLGVAKGIRSVNMILVIPSYVPFEKLASASGIQMVVNGIFLLCAGPFLGMLTQFYYYYNIPSYCIVGSIFIFIHFFQIPSNPGVIRDRTGSYIICIIVLNCLTLLTITMWITELSIVNRLKRRKRNEIQRKESTKN</sequence>
<feature type="transmembrane region" description="Helical" evidence="2">
    <location>
        <begin position="453"/>
        <end position="471"/>
    </location>
</feature>
<feature type="transmembrane region" description="Helical" evidence="2">
    <location>
        <begin position="491"/>
        <end position="511"/>
    </location>
</feature>
<feature type="transmembrane region" description="Helical" evidence="2">
    <location>
        <begin position="12"/>
        <end position="34"/>
    </location>
</feature>
<keyword evidence="2" id="KW-0472">Membrane</keyword>
<dbReference type="InterPro" id="IPR050327">
    <property type="entry name" value="Proton-linked_MCT"/>
</dbReference>
<dbReference type="Gene3D" id="1.20.1250.20">
    <property type="entry name" value="MFS general substrate transporter like domains"/>
    <property type="match status" value="2"/>
</dbReference>
<dbReference type="InterPro" id="IPR036259">
    <property type="entry name" value="MFS_trans_sf"/>
</dbReference>
<feature type="compositionally biased region" description="Basic and acidic residues" evidence="1">
    <location>
        <begin position="408"/>
        <end position="422"/>
    </location>
</feature>
<dbReference type="GeneID" id="107267623"/>
<feature type="transmembrane region" description="Helical" evidence="2">
    <location>
        <begin position="523"/>
        <end position="556"/>
    </location>
</feature>
<feature type="compositionally biased region" description="Acidic residues" evidence="1">
    <location>
        <begin position="396"/>
        <end position="407"/>
    </location>
</feature>
<dbReference type="Pfam" id="PF07690">
    <property type="entry name" value="MFS_1"/>
    <property type="match status" value="2"/>
</dbReference>
<dbReference type="InterPro" id="IPR011701">
    <property type="entry name" value="MFS"/>
</dbReference>
<dbReference type="SUPFAM" id="SSF103473">
    <property type="entry name" value="MFS general substrate transporter"/>
    <property type="match status" value="1"/>
</dbReference>
<protein>
    <submittedName>
        <fullName evidence="4">Uncharacterized protein LOC107267623 isoform X1</fullName>
    </submittedName>
</protein>
<dbReference type="RefSeq" id="XP_015595055.1">
    <property type="nucleotide sequence ID" value="XM_015739569.2"/>
</dbReference>
<dbReference type="PANTHER" id="PTHR11360">
    <property type="entry name" value="MONOCARBOXYLATE TRANSPORTER"/>
    <property type="match status" value="1"/>
</dbReference>
<evidence type="ECO:0000313" key="4">
    <source>
        <dbReference type="RefSeq" id="XP_015595055.1"/>
    </source>
</evidence>
<evidence type="ECO:0000313" key="3">
    <source>
        <dbReference type="Proteomes" id="UP000694920"/>
    </source>
</evidence>
<proteinExistence type="predicted"/>
<keyword evidence="3" id="KW-1185">Reference proteome</keyword>
<gene>
    <name evidence="4" type="primary">LOC107267623</name>
</gene>
<name>A0AAJ7BV19_CEPCN</name>
<accession>A0AAJ7BV19</accession>
<feature type="transmembrane region" description="Helical" evidence="2">
    <location>
        <begin position="84"/>
        <end position="103"/>
    </location>
</feature>
<feature type="transmembrane region" description="Helical" evidence="2">
    <location>
        <begin position="640"/>
        <end position="666"/>
    </location>
</feature>
<dbReference type="KEGG" id="ccin:107267623"/>
<feature type="transmembrane region" description="Helical" evidence="2">
    <location>
        <begin position="109"/>
        <end position="131"/>
    </location>
</feature>
<feature type="region of interest" description="Disordered" evidence="1">
    <location>
        <begin position="395"/>
        <end position="422"/>
    </location>
</feature>
<dbReference type="Proteomes" id="UP000694920">
    <property type="component" value="Unplaced"/>
</dbReference>
<feature type="transmembrane region" description="Helical" evidence="2">
    <location>
        <begin position="605"/>
        <end position="628"/>
    </location>
</feature>
<feature type="transmembrane region" description="Helical" evidence="2">
    <location>
        <begin position="576"/>
        <end position="598"/>
    </location>
</feature>
<feature type="transmembrane region" description="Helical" evidence="2">
    <location>
        <begin position="167"/>
        <end position="191"/>
    </location>
</feature>
<reference evidence="4" key="1">
    <citation type="submission" date="2025-08" db="UniProtKB">
        <authorList>
            <consortium name="RefSeq"/>
        </authorList>
    </citation>
    <scope>IDENTIFICATION</scope>
</reference>
<keyword evidence="2" id="KW-1133">Transmembrane helix</keyword>
<feature type="region of interest" description="Disordered" evidence="1">
    <location>
        <begin position="274"/>
        <end position="296"/>
    </location>
</feature>